<dbReference type="AlphaFoldDB" id="A0AAV7JUA4"/>
<keyword evidence="3" id="KW-1185">Reference proteome</keyword>
<gene>
    <name evidence="2" type="ORF">LOD99_7501</name>
</gene>
<name>A0AAV7JUA4_9METZ</name>
<sequence length="450" mass="51594">MFGRDFDTSNLLNLITSPTNPGLLSEADISEAEVSEDENIQMDAYEPRPFDFLIIDNEWIENLSSTRKADRMNAIENIKTGQKVQKKTYDSKVKHNRSEFVEEDEVLVHNIKKAKRLPGTKDAKKYLGPYTIEEVKPSHLVARKDPDSKTTKLPIHLSRKYHSRMNEKRQVRTKTGKSKKPKRSCKFPSSALVNNTYLTQLHEKLATKAASLTSLNLLYSYHPPNELNFETKEKLAVSADSLKLIGSTHIEAKLYYIFQLAANCEFEKLREYVATKIGLEVIYDSSGLIRSYDFFGSEDIIIKYLRTEDLCNDKYFTIFQCHQCTNIFEIQSMISNIGGVITNMESSVNRSLVPIKCKSCGSTTAVLERISGQFKSIPVMLTIEIGHLPELPDIFVSDIDRHLTISHNQWTLHYQLAGFSILSNRHFYSILYQNGQFYKYDGMREPIIQL</sequence>
<feature type="compositionally biased region" description="Basic residues" evidence="1">
    <location>
        <begin position="171"/>
        <end position="185"/>
    </location>
</feature>
<organism evidence="2 3">
    <name type="scientific">Oopsacas minuta</name>
    <dbReference type="NCBI Taxonomy" id="111878"/>
    <lineage>
        <taxon>Eukaryota</taxon>
        <taxon>Metazoa</taxon>
        <taxon>Porifera</taxon>
        <taxon>Hexactinellida</taxon>
        <taxon>Hexasterophora</taxon>
        <taxon>Lyssacinosida</taxon>
        <taxon>Leucopsacidae</taxon>
        <taxon>Oopsacas</taxon>
    </lineage>
</organism>
<accession>A0AAV7JUA4</accession>
<dbReference type="EMBL" id="JAKMXF010000299">
    <property type="protein sequence ID" value="KAI6652487.1"/>
    <property type="molecule type" value="Genomic_DNA"/>
</dbReference>
<dbReference type="Proteomes" id="UP001165289">
    <property type="component" value="Unassembled WGS sequence"/>
</dbReference>
<reference evidence="2 3" key="1">
    <citation type="journal article" date="2023" name="BMC Biol.">
        <title>The compact genome of the sponge Oopsacas minuta (Hexactinellida) is lacking key metazoan core genes.</title>
        <authorList>
            <person name="Santini S."/>
            <person name="Schenkelaars Q."/>
            <person name="Jourda C."/>
            <person name="Duchesne M."/>
            <person name="Belahbib H."/>
            <person name="Rocher C."/>
            <person name="Selva M."/>
            <person name="Riesgo A."/>
            <person name="Vervoort M."/>
            <person name="Leys S.P."/>
            <person name="Kodjabachian L."/>
            <person name="Le Bivic A."/>
            <person name="Borchiellini C."/>
            <person name="Claverie J.M."/>
            <person name="Renard E."/>
        </authorList>
    </citation>
    <scope>NUCLEOTIDE SEQUENCE [LARGE SCALE GENOMIC DNA]</scope>
    <source>
        <strain evidence="2">SPO-2</strain>
    </source>
</reference>
<proteinExistence type="predicted"/>
<comment type="caution">
    <text evidence="2">The sequence shown here is derived from an EMBL/GenBank/DDBJ whole genome shotgun (WGS) entry which is preliminary data.</text>
</comment>
<evidence type="ECO:0000313" key="2">
    <source>
        <dbReference type="EMBL" id="KAI6652487.1"/>
    </source>
</evidence>
<evidence type="ECO:0000256" key="1">
    <source>
        <dbReference type="SAM" id="MobiDB-lite"/>
    </source>
</evidence>
<protein>
    <submittedName>
        <fullName evidence="2">Uncharacterized protein</fullName>
    </submittedName>
</protein>
<feature type="region of interest" description="Disordered" evidence="1">
    <location>
        <begin position="163"/>
        <end position="187"/>
    </location>
</feature>
<evidence type="ECO:0000313" key="3">
    <source>
        <dbReference type="Proteomes" id="UP001165289"/>
    </source>
</evidence>